<reference evidence="15" key="2">
    <citation type="submission" date="2020-09" db="EMBL/GenBank/DDBJ databases">
        <authorList>
            <person name="Sun Q."/>
            <person name="Ohkuma M."/>
        </authorList>
    </citation>
    <scope>NUCLEOTIDE SEQUENCE</scope>
    <source>
        <strain evidence="15">JCM 4988</strain>
    </source>
</reference>
<feature type="binding site" evidence="13">
    <location>
        <position position="568"/>
    </location>
    <ligand>
        <name>Zn(2+)</name>
        <dbReference type="ChEBI" id="CHEBI:29105"/>
    </ligand>
</feature>
<evidence type="ECO:0000256" key="10">
    <source>
        <dbReference type="ARBA" id="ARBA00023146"/>
    </source>
</evidence>
<comment type="cofactor">
    <cofactor evidence="13">
        <name>Zn(2+)</name>
        <dbReference type="ChEBI" id="CHEBI:29105"/>
    </cofactor>
    <text evidence="13">Binds 1 zinc ion per subunit.</text>
</comment>
<keyword evidence="8 13" id="KW-0694">RNA-binding</keyword>
<dbReference type="FunFam" id="3.10.310.40:FF:000001">
    <property type="entry name" value="Alanine--tRNA ligase"/>
    <property type="match status" value="1"/>
</dbReference>
<dbReference type="SUPFAM" id="SSF101353">
    <property type="entry name" value="Putative anticodon-binding domain of alanyl-tRNA synthetase (AlaRS)"/>
    <property type="match status" value="1"/>
</dbReference>
<dbReference type="InterPro" id="IPR018164">
    <property type="entry name" value="Ala-tRNA-synth_IIc_N"/>
</dbReference>
<dbReference type="GO" id="GO:0008270">
    <property type="term" value="F:zinc ion binding"/>
    <property type="evidence" value="ECO:0007669"/>
    <property type="project" value="UniProtKB-UniRule"/>
</dbReference>
<dbReference type="SMART" id="SM00863">
    <property type="entry name" value="tRNA_SAD"/>
    <property type="match status" value="1"/>
</dbReference>
<dbReference type="GO" id="GO:0002161">
    <property type="term" value="F:aminoacyl-tRNA deacylase activity"/>
    <property type="evidence" value="ECO:0007669"/>
    <property type="project" value="TreeGrafter"/>
</dbReference>
<dbReference type="Gene3D" id="3.30.54.20">
    <property type="match status" value="1"/>
</dbReference>
<dbReference type="FunFam" id="3.30.930.10:FF:000004">
    <property type="entry name" value="Alanine--tRNA ligase"/>
    <property type="match status" value="1"/>
</dbReference>
<name>A0A918UP94_9ACTN</name>
<dbReference type="InterPro" id="IPR018163">
    <property type="entry name" value="Thr/Ala-tRNA-synth_IIc_edit"/>
</dbReference>
<dbReference type="SUPFAM" id="SSF55186">
    <property type="entry name" value="ThrRS/AlaRS common domain"/>
    <property type="match status" value="1"/>
</dbReference>
<dbReference type="Proteomes" id="UP000630936">
    <property type="component" value="Unassembled WGS sequence"/>
</dbReference>
<evidence type="ECO:0000256" key="12">
    <source>
        <dbReference type="ARBA" id="ARBA00048300"/>
    </source>
</evidence>
<feature type="binding site" evidence="13">
    <location>
        <position position="572"/>
    </location>
    <ligand>
        <name>Zn(2+)</name>
        <dbReference type="ChEBI" id="CHEBI:29105"/>
    </ligand>
</feature>
<dbReference type="InterPro" id="IPR018162">
    <property type="entry name" value="Ala-tRNA-ligase_IIc_anticod-bd"/>
</dbReference>
<feature type="binding site" evidence="13">
    <location>
        <position position="670"/>
    </location>
    <ligand>
        <name>Zn(2+)</name>
        <dbReference type="ChEBI" id="CHEBI:29105"/>
    </ligand>
</feature>
<dbReference type="NCBIfam" id="TIGR00344">
    <property type="entry name" value="alaS"/>
    <property type="match status" value="1"/>
</dbReference>
<keyword evidence="7 13" id="KW-0067">ATP-binding</keyword>
<evidence type="ECO:0000256" key="3">
    <source>
        <dbReference type="ARBA" id="ARBA00022598"/>
    </source>
</evidence>
<feature type="binding site" evidence="13">
    <location>
        <position position="674"/>
    </location>
    <ligand>
        <name>Zn(2+)</name>
        <dbReference type="ChEBI" id="CHEBI:29105"/>
    </ligand>
</feature>
<evidence type="ECO:0000256" key="6">
    <source>
        <dbReference type="ARBA" id="ARBA00022833"/>
    </source>
</evidence>
<dbReference type="Pfam" id="PF01411">
    <property type="entry name" value="tRNA-synt_2c"/>
    <property type="match status" value="1"/>
</dbReference>
<evidence type="ECO:0000256" key="5">
    <source>
        <dbReference type="ARBA" id="ARBA00022741"/>
    </source>
</evidence>
<dbReference type="GO" id="GO:0000049">
    <property type="term" value="F:tRNA binding"/>
    <property type="evidence" value="ECO:0007669"/>
    <property type="project" value="UniProtKB-KW"/>
</dbReference>
<comment type="caution">
    <text evidence="15">The sequence shown here is derived from an EMBL/GenBank/DDBJ whole genome shotgun (WGS) entry which is preliminary data.</text>
</comment>
<dbReference type="GO" id="GO:0006419">
    <property type="term" value="P:alanyl-tRNA aminoacylation"/>
    <property type="evidence" value="ECO:0007669"/>
    <property type="project" value="UniProtKB-UniRule"/>
</dbReference>
<dbReference type="GO" id="GO:0005524">
    <property type="term" value="F:ATP binding"/>
    <property type="evidence" value="ECO:0007669"/>
    <property type="project" value="UniProtKB-UniRule"/>
</dbReference>
<keyword evidence="16" id="KW-1185">Reference proteome</keyword>
<protein>
    <recommendedName>
        <fullName evidence="13">Alanine--tRNA ligase</fullName>
        <ecNumber evidence="13">6.1.1.7</ecNumber>
    </recommendedName>
    <alternativeName>
        <fullName evidence="13">Alanyl-tRNA synthetase</fullName>
        <shortName evidence="13">AlaRS</shortName>
    </alternativeName>
</protein>
<dbReference type="InterPro" id="IPR045864">
    <property type="entry name" value="aa-tRNA-synth_II/BPL/LPL"/>
</dbReference>
<evidence type="ECO:0000256" key="9">
    <source>
        <dbReference type="ARBA" id="ARBA00022917"/>
    </source>
</evidence>
<keyword evidence="5 13" id="KW-0547">Nucleotide-binding</keyword>
<dbReference type="PRINTS" id="PR00980">
    <property type="entry name" value="TRNASYNTHALA"/>
</dbReference>
<evidence type="ECO:0000259" key="14">
    <source>
        <dbReference type="PROSITE" id="PS50860"/>
    </source>
</evidence>
<dbReference type="InterPro" id="IPR003156">
    <property type="entry name" value="DHHA1_dom"/>
</dbReference>
<keyword evidence="13" id="KW-0963">Cytoplasm</keyword>
<dbReference type="RefSeq" id="WP_190122316.1">
    <property type="nucleotide sequence ID" value="NZ_BMWG01000003.1"/>
</dbReference>
<dbReference type="Gene3D" id="3.10.310.40">
    <property type="match status" value="1"/>
</dbReference>
<comment type="subcellular location">
    <subcellularLocation>
        <location evidence="13">Cytoplasm</location>
    </subcellularLocation>
</comment>
<organism evidence="15 16">
    <name type="scientific">Streptomyces inusitatus</name>
    <dbReference type="NCBI Taxonomy" id="68221"/>
    <lineage>
        <taxon>Bacteria</taxon>
        <taxon>Bacillati</taxon>
        <taxon>Actinomycetota</taxon>
        <taxon>Actinomycetes</taxon>
        <taxon>Kitasatosporales</taxon>
        <taxon>Streptomycetaceae</taxon>
        <taxon>Streptomyces</taxon>
    </lineage>
</organism>
<dbReference type="InterPro" id="IPR050058">
    <property type="entry name" value="Ala-tRNA_ligase"/>
</dbReference>
<dbReference type="Pfam" id="PF02272">
    <property type="entry name" value="DHHA1"/>
    <property type="match status" value="1"/>
</dbReference>
<evidence type="ECO:0000256" key="8">
    <source>
        <dbReference type="ARBA" id="ARBA00022884"/>
    </source>
</evidence>
<comment type="similarity">
    <text evidence="1 13">Belongs to the class-II aminoacyl-tRNA synthetase family.</text>
</comment>
<dbReference type="SUPFAM" id="SSF50447">
    <property type="entry name" value="Translation proteins"/>
    <property type="match status" value="1"/>
</dbReference>
<dbReference type="HAMAP" id="MF_00036_B">
    <property type="entry name" value="Ala_tRNA_synth_B"/>
    <property type="match status" value="1"/>
</dbReference>
<dbReference type="GO" id="GO:0005829">
    <property type="term" value="C:cytosol"/>
    <property type="evidence" value="ECO:0007669"/>
    <property type="project" value="TreeGrafter"/>
</dbReference>
<evidence type="ECO:0000256" key="1">
    <source>
        <dbReference type="ARBA" id="ARBA00008226"/>
    </source>
</evidence>
<dbReference type="AlphaFoldDB" id="A0A918UP94"/>
<dbReference type="FunFam" id="3.30.980.10:FF:000004">
    <property type="entry name" value="Alanine--tRNA ligase, cytoplasmic"/>
    <property type="match status" value="1"/>
</dbReference>
<feature type="domain" description="Alanyl-transfer RNA synthetases family profile" evidence="14">
    <location>
        <begin position="1"/>
        <end position="713"/>
    </location>
</feature>
<evidence type="ECO:0000256" key="2">
    <source>
        <dbReference type="ARBA" id="ARBA00022555"/>
    </source>
</evidence>
<dbReference type="InterPro" id="IPR018165">
    <property type="entry name" value="Ala-tRNA-synth_IIc_core"/>
</dbReference>
<dbReference type="InterPro" id="IPR012947">
    <property type="entry name" value="tRNA_SAD"/>
</dbReference>
<comment type="catalytic activity">
    <reaction evidence="12 13">
        <text>tRNA(Ala) + L-alanine + ATP = L-alanyl-tRNA(Ala) + AMP + diphosphate</text>
        <dbReference type="Rhea" id="RHEA:12540"/>
        <dbReference type="Rhea" id="RHEA-COMP:9657"/>
        <dbReference type="Rhea" id="RHEA-COMP:9923"/>
        <dbReference type="ChEBI" id="CHEBI:30616"/>
        <dbReference type="ChEBI" id="CHEBI:33019"/>
        <dbReference type="ChEBI" id="CHEBI:57972"/>
        <dbReference type="ChEBI" id="CHEBI:78442"/>
        <dbReference type="ChEBI" id="CHEBI:78497"/>
        <dbReference type="ChEBI" id="CHEBI:456215"/>
        <dbReference type="EC" id="6.1.1.7"/>
    </reaction>
</comment>
<dbReference type="PANTHER" id="PTHR11777">
    <property type="entry name" value="ALANYL-TRNA SYNTHETASE"/>
    <property type="match status" value="1"/>
</dbReference>
<comment type="domain">
    <text evidence="13">Consists of three domains; the N-terminal catalytic domain, the editing domain and the C-terminal C-Ala domain. The editing domain removes incorrectly charged amino acids, while the C-Ala domain, along with tRNA(Ala), serves as a bridge to cooperatively bring together the editing and aminoacylation centers thus stimulating deacylation of misacylated tRNAs.</text>
</comment>
<dbReference type="Gene3D" id="3.30.930.10">
    <property type="entry name" value="Bira Bifunctional Protein, Domain 2"/>
    <property type="match status" value="1"/>
</dbReference>
<dbReference type="InterPro" id="IPR002318">
    <property type="entry name" value="Ala-tRNA-lgiase_IIc"/>
</dbReference>
<dbReference type="SUPFAM" id="SSF55681">
    <property type="entry name" value="Class II aaRS and biotin synthetases"/>
    <property type="match status" value="1"/>
</dbReference>
<reference evidence="15" key="1">
    <citation type="journal article" date="2014" name="Int. J. Syst. Evol. Microbiol.">
        <title>Complete genome sequence of Corynebacterium casei LMG S-19264T (=DSM 44701T), isolated from a smear-ripened cheese.</title>
        <authorList>
            <consortium name="US DOE Joint Genome Institute (JGI-PGF)"/>
            <person name="Walter F."/>
            <person name="Albersmeier A."/>
            <person name="Kalinowski J."/>
            <person name="Ruckert C."/>
        </authorList>
    </citation>
    <scope>NUCLEOTIDE SEQUENCE</scope>
    <source>
        <strain evidence="15">JCM 4988</strain>
    </source>
</reference>
<keyword evidence="10 13" id="KW-0030">Aminoacyl-tRNA synthetase</keyword>
<gene>
    <name evidence="13 15" type="primary">alaS</name>
    <name evidence="15" type="ORF">GCM10010387_17060</name>
</gene>
<keyword evidence="9 13" id="KW-0648">Protein biosynthesis</keyword>
<dbReference type="EC" id="6.1.1.7" evidence="13"/>
<dbReference type="InterPro" id="IPR009000">
    <property type="entry name" value="Transl_B-barrel_sf"/>
</dbReference>
<keyword evidence="3 13" id="KW-0436">Ligase</keyword>
<evidence type="ECO:0000313" key="16">
    <source>
        <dbReference type="Proteomes" id="UP000630936"/>
    </source>
</evidence>
<keyword evidence="4 13" id="KW-0479">Metal-binding</keyword>
<dbReference type="PROSITE" id="PS50860">
    <property type="entry name" value="AA_TRNA_LIGASE_II_ALA"/>
    <property type="match status" value="1"/>
</dbReference>
<dbReference type="GO" id="GO:0004813">
    <property type="term" value="F:alanine-tRNA ligase activity"/>
    <property type="evidence" value="ECO:0007669"/>
    <property type="project" value="UniProtKB-UniRule"/>
</dbReference>
<evidence type="ECO:0000256" key="11">
    <source>
        <dbReference type="ARBA" id="ARBA00024779"/>
    </source>
</evidence>
<dbReference type="PANTHER" id="PTHR11777:SF9">
    <property type="entry name" value="ALANINE--TRNA LIGASE, CYTOPLASMIC"/>
    <property type="match status" value="1"/>
</dbReference>
<keyword evidence="6 13" id="KW-0862">Zinc</keyword>
<keyword evidence="2 13" id="KW-0820">tRNA-binding</keyword>
<evidence type="ECO:0000256" key="7">
    <source>
        <dbReference type="ARBA" id="ARBA00022840"/>
    </source>
</evidence>
<dbReference type="InterPro" id="IPR023033">
    <property type="entry name" value="Ala_tRNA_ligase_euk/bac"/>
</dbReference>
<comment type="function">
    <text evidence="11 13">Catalyzes the attachment of alanine to tRNA(Ala) in a two-step reaction: alanine is first activated by ATP to form Ala-AMP and then transferred to the acceptor end of tRNA(Ala). Also edits incorrectly charged Ser-tRNA(Ala) and Gly-tRNA(Ala) via its editing domain.</text>
</comment>
<dbReference type="EMBL" id="BMWG01000003">
    <property type="protein sequence ID" value="GGZ24299.1"/>
    <property type="molecule type" value="Genomic_DNA"/>
</dbReference>
<evidence type="ECO:0000256" key="4">
    <source>
        <dbReference type="ARBA" id="ARBA00022723"/>
    </source>
</evidence>
<dbReference type="CDD" id="cd00673">
    <property type="entry name" value="AlaRS_core"/>
    <property type="match status" value="1"/>
</dbReference>
<evidence type="ECO:0000256" key="13">
    <source>
        <dbReference type="HAMAP-Rule" id="MF_00036"/>
    </source>
</evidence>
<evidence type="ECO:0000313" key="15">
    <source>
        <dbReference type="EMBL" id="GGZ24299.1"/>
    </source>
</evidence>
<dbReference type="Gene3D" id="2.40.30.130">
    <property type="match status" value="1"/>
</dbReference>
<sequence>MRSTRIRQTFTDFFVSRGHQPVPSSSLIPDDPTLLLANAGMNQFKPYLLGETAPPFPRATSIQKCARTSDIDQVGRTNRHATFFEMMGNFSFGDYFKEDAAAFAWELMTEGYGLEKERLWITVFEDDDEAERIWRRIGVPAGRIQRLGMEDNYWSMGVPGPSGPSSEISYDRGPGFGEEGGPAVDGERYIELWNLVFMQTVRGEGPAKKDYPIVGELPSRSIDTGLGLDRLAAVLQGAENVCTTDLLLPTLNTVQELAGREYPGEGEEKVSFQVVAEHARSAAFLIADGVLPAKDGRGYILRRLMRRAVRHARLLGITGPVLPAATASVVANLGDVWPELTGRAGLIEQVVTAEEESFARTLAQGTRLLDAAITRTREGRSVTLAGETAFELADTYGFPLELTVEAARDAGLTVDEDRFGTLLDEQRRRAKTGGKAKTAEALKRLEAYRELAARVPRTEFVGYDSLIAETTVTGLITGGVPGGVAAEGDEVGLVLDRSPFYAEAGGQIGDTGTLTMGDGTVVEVTDTRYGLEGFRVHTARVLRGEVRAGAVGEARVDAGRRAGLTRSHSATHILHAVVLATLGDHARQQGSLVEPDRLRFDFAHFAALTPDQLARIESAVNGHVLDDPEVRAWFADRAEAEAAGAIALFGEKYGETVRIVDIGDFSRELCGGTHVAHGSQVGTFRLLGESSIGSNLRRVEALTGHGALRHQDTERRLLNELARLVGTRPAEAPGALRKRLDALADAQRQLSRHRAEELRERAGQLAGRARTAGRGRLVVQRVTGVTGVTPDELRTLASEALTRLGEGPAAVILGAEHEGKALLAAAVSPGLHRSGVQAAQLLTGAARAVGGGSGGRGPLAAAGGRRPEGLAQALDIAAREATRLLGDSDSDSG</sequence>
<proteinExistence type="inferred from homology"/>
<dbReference type="Pfam" id="PF07973">
    <property type="entry name" value="tRNA_SAD"/>
    <property type="match status" value="1"/>
</dbReference>
<accession>A0A918UP94</accession>
<dbReference type="Gene3D" id="3.30.980.10">
    <property type="entry name" value="Threonyl-trna Synthetase, Chain A, domain 2"/>
    <property type="match status" value="1"/>
</dbReference>